<feature type="domain" description="DUF4283" evidence="2">
    <location>
        <begin position="13"/>
        <end position="92"/>
    </location>
</feature>
<dbReference type="PANTHER" id="PTHR31286">
    <property type="entry name" value="GLYCINE-RICH CELL WALL STRUCTURAL PROTEIN 1.8-LIKE"/>
    <property type="match status" value="1"/>
</dbReference>
<sequence length="481" mass="53883">MAELSAEVLVEGAKEWEHSLVGFFVGKRIPFCSMQDALNKKWSAACKFSIHIADNGIFVFKCESSVVRDWILENGPWDVWGVHLVLRLWERDIPPIRSGFTKIPVWVKFMNIPMEYWTSRGRSHLASVLGSPIHMDSATEEKTRICFARICVEMNADKPFPEVIKAKRMNGTIVEVRVDYSWKPPVCERCKVFDHSTRGCPIKYSIILVAPIIKGAPDAEGSVEVKRRGKEKMVPESEPMLVADPSPTAVPTSVQKPCSKPGCADPPRNPEVSKIPDKEKNPTVESPEIIEHQIHMDLTDRRNRVNNQVGGSSSSSMMKKKGPLTAKSRNLGKGYLPQAIHGEISLGGKLGVCVSIVYGDCDYLLRRDLVTKAGSFAARSWIVFGDFNVSRFSHEYNGGRLVVSRVMKEFEECIQACQIENLKQSWHCFNTLSHLQAHFPESGISDHSPAVLQLQEVKSPVGRHFKYLNVWGSHPTFASVV</sequence>
<dbReference type="PANTHER" id="PTHR31286:SF165">
    <property type="entry name" value="DUF4283 DOMAIN-CONTAINING PROTEIN"/>
    <property type="match status" value="1"/>
</dbReference>
<evidence type="ECO:0000259" key="2">
    <source>
        <dbReference type="Pfam" id="PF14111"/>
    </source>
</evidence>
<dbReference type="InterPro" id="IPR036691">
    <property type="entry name" value="Endo/exonu/phosph_ase_sf"/>
</dbReference>
<dbReference type="SUPFAM" id="SSF56219">
    <property type="entry name" value="DNase I-like"/>
    <property type="match status" value="1"/>
</dbReference>
<protein>
    <submittedName>
        <fullName evidence="3">DUF4283 domain-containing protein</fullName>
    </submittedName>
</protein>
<evidence type="ECO:0000256" key="1">
    <source>
        <dbReference type="SAM" id="MobiDB-lite"/>
    </source>
</evidence>
<evidence type="ECO:0000313" key="4">
    <source>
        <dbReference type="Proteomes" id="UP000187406"/>
    </source>
</evidence>
<proteinExistence type="predicted"/>
<gene>
    <name evidence="3" type="ORF">CFOL_v3_30903</name>
</gene>
<keyword evidence="4" id="KW-1185">Reference proteome</keyword>
<evidence type="ECO:0000313" key="3">
    <source>
        <dbReference type="EMBL" id="GAV87477.1"/>
    </source>
</evidence>
<dbReference type="InterPro" id="IPR040256">
    <property type="entry name" value="At4g02000-like"/>
</dbReference>
<comment type="caution">
    <text evidence="3">The sequence shown here is derived from an EMBL/GenBank/DDBJ whole genome shotgun (WGS) entry which is preliminary data.</text>
</comment>
<name>A0A1Q3D4Q1_CEPFO</name>
<dbReference type="Proteomes" id="UP000187406">
    <property type="component" value="Unassembled WGS sequence"/>
</dbReference>
<reference evidence="4" key="1">
    <citation type="submission" date="2016-04" db="EMBL/GenBank/DDBJ databases">
        <title>Cephalotus genome sequencing.</title>
        <authorList>
            <person name="Fukushima K."/>
            <person name="Hasebe M."/>
            <person name="Fang X."/>
        </authorList>
    </citation>
    <scope>NUCLEOTIDE SEQUENCE [LARGE SCALE GENOMIC DNA]</scope>
    <source>
        <strain evidence="4">cv. St1</strain>
    </source>
</reference>
<accession>A0A1Q3D4Q1</accession>
<dbReference type="Pfam" id="PF14111">
    <property type="entry name" value="DUF4283"/>
    <property type="match status" value="1"/>
</dbReference>
<feature type="region of interest" description="Disordered" evidence="1">
    <location>
        <begin position="240"/>
        <end position="282"/>
    </location>
</feature>
<dbReference type="InterPro" id="IPR025558">
    <property type="entry name" value="DUF4283"/>
</dbReference>
<dbReference type="InParanoid" id="A0A1Q3D4Q1"/>
<dbReference type="OrthoDB" id="786188at2759"/>
<dbReference type="AlphaFoldDB" id="A0A1Q3D4Q1"/>
<dbReference type="EMBL" id="BDDD01004338">
    <property type="protein sequence ID" value="GAV87477.1"/>
    <property type="molecule type" value="Genomic_DNA"/>
</dbReference>
<organism evidence="3 4">
    <name type="scientific">Cephalotus follicularis</name>
    <name type="common">Albany pitcher plant</name>
    <dbReference type="NCBI Taxonomy" id="3775"/>
    <lineage>
        <taxon>Eukaryota</taxon>
        <taxon>Viridiplantae</taxon>
        <taxon>Streptophyta</taxon>
        <taxon>Embryophyta</taxon>
        <taxon>Tracheophyta</taxon>
        <taxon>Spermatophyta</taxon>
        <taxon>Magnoliopsida</taxon>
        <taxon>eudicotyledons</taxon>
        <taxon>Gunneridae</taxon>
        <taxon>Pentapetalae</taxon>
        <taxon>rosids</taxon>
        <taxon>fabids</taxon>
        <taxon>Oxalidales</taxon>
        <taxon>Cephalotaceae</taxon>
        <taxon>Cephalotus</taxon>
    </lineage>
</organism>